<sequence>MMKGHAVIKGIIFDKDGTLFDFNATWGAWTRGMLKGEAGHDPALFARLADVLGYDVPAATFRPESLVIASTAGEVAEVIRSVLPDLDADALLSRMNAAAAAVTQVEAVPLQSYFAGLRELGLRLGIATNDAEAPARAHLARAGVTQHFDFIAGYDSGHGGKPAPGQLLAFCAETGLGAENCLMVGDSTHDLHAGRAAGMRTIGVLTGPAPREELSPLADVVLSSIGDIPGWLQSEKLLAE</sequence>
<dbReference type="EMBL" id="FTPR01000001">
    <property type="protein sequence ID" value="SIT83508.1"/>
    <property type="molecule type" value="Genomic_DNA"/>
</dbReference>
<evidence type="ECO:0000313" key="5">
    <source>
        <dbReference type="EMBL" id="SIT83508.1"/>
    </source>
</evidence>
<evidence type="ECO:0000256" key="3">
    <source>
        <dbReference type="ARBA" id="ARBA00006171"/>
    </source>
</evidence>
<dbReference type="STRING" id="287098.SAMN05421665_1681"/>
<reference evidence="6" key="1">
    <citation type="submission" date="2017-01" db="EMBL/GenBank/DDBJ databases">
        <authorList>
            <person name="Varghese N."/>
            <person name="Submissions S."/>
        </authorList>
    </citation>
    <scope>NUCLEOTIDE SEQUENCE [LARGE SCALE GENOMIC DNA]</scope>
    <source>
        <strain evidence="6">DSM 29591</strain>
    </source>
</reference>
<protein>
    <recommendedName>
        <fullName evidence="4">phosphoglycolate phosphatase</fullName>
        <ecNumber evidence="4">3.1.3.18</ecNumber>
    </recommendedName>
</protein>
<accession>A0A1R3X0Z6</accession>
<gene>
    <name evidence="5" type="ORF">SAMN05421665_1681</name>
</gene>
<dbReference type="PANTHER" id="PTHR43434">
    <property type="entry name" value="PHOSPHOGLYCOLATE PHOSPHATASE"/>
    <property type="match status" value="1"/>
</dbReference>
<dbReference type="Proteomes" id="UP000186997">
    <property type="component" value="Unassembled WGS sequence"/>
</dbReference>
<comment type="similarity">
    <text evidence="3">Belongs to the HAD-like hydrolase superfamily. CbbY/CbbZ/Gph/YieH family.</text>
</comment>
<dbReference type="InterPro" id="IPR006439">
    <property type="entry name" value="HAD-SF_hydro_IA"/>
</dbReference>
<dbReference type="Gene3D" id="3.40.50.1000">
    <property type="entry name" value="HAD superfamily/HAD-like"/>
    <property type="match status" value="1"/>
</dbReference>
<proteinExistence type="inferred from homology"/>
<dbReference type="EC" id="3.1.3.18" evidence="4"/>
<dbReference type="SFLD" id="SFLDG01129">
    <property type="entry name" value="C1.5:_HAD__Beta-PGM__Phosphata"/>
    <property type="match status" value="1"/>
</dbReference>
<comment type="catalytic activity">
    <reaction evidence="1">
        <text>2-phosphoglycolate + H2O = glycolate + phosphate</text>
        <dbReference type="Rhea" id="RHEA:14369"/>
        <dbReference type="ChEBI" id="CHEBI:15377"/>
        <dbReference type="ChEBI" id="CHEBI:29805"/>
        <dbReference type="ChEBI" id="CHEBI:43474"/>
        <dbReference type="ChEBI" id="CHEBI:58033"/>
        <dbReference type="EC" id="3.1.3.18"/>
    </reaction>
</comment>
<dbReference type="AlphaFoldDB" id="A0A1R3X0Z6"/>
<dbReference type="InterPro" id="IPR023198">
    <property type="entry name" value="PGP-like_dom2"/>
</dbReference>
<dbReference type="InterPro" id="IPR050155">
    <property type="entry name" value="HAD-like_hydrolase_sf"/>
</dbReference>
<dbReference type="GO" id="GO:0006281">
    <property type="term" value="P:DNA repair"/>
    <property type="evidence" value="ECO:0007669"/>
    <property type="project" value="TreeGrafter"/>
</dbReference>
<dbReference type="SFLD" id="SFLDS00003">
    <property type="entry name" value="Haloacid_Dehalogenase"/>
    <property type="match status" value="1"/>
</dbReference>
<dbReference type="InterPro" id="IPR036412">
    <property type="entry name" value="HAD-like_sf"/>
</dbReference>
<dbReference type="Pfam" id="PF00702">
    <property type="entry name" value="Hydrolase"/>
    <property type="match status" value="1"/>
</dbReference>
<dbReference type="SUPFAM" id="SSF56784">
    <property type="entry name" value="HAD-like"/>
    <property type="match status" value="1"/>
</dbReference>
<name>A0A1R3X0Z6_9RHOB</name>
<evidence type="ECO:0000313" key="6">
    <source>
        <dbReference type="Proteomes" id="UP000186997"/>
    </source>
</evidence>
<evidence type="ECO:0000256" key="2">
    <source>
        <dbReference type="ARBA" id="ARBA00004818"/>
    </source>
</evidence>
<dbReference type="PRINTS" id="PR00413">
    <property type="entry name" value="HADHALOGNASE"/>
</dbReference>
<dbReference type="RefSeq" id="WP_242654363.1">
    <property type="nucleotide sequence ID" value="NZ_FTPR01000001.1"/>
</dbReference>
<keyword evidence="6" id="KW-1185">Reference proteome</keyword>
<organism evidence="5 6">
    <name type="scientific">Yoonia rosea</name>
    <dbReference type="NCBI Taxonomy" id="287098"/>
    <lineage>
        <taxon>Bacteria</taxon>
        <taxon>Pseudomonadati</taxon>
        <taxon>Pseudomonadota</taxon>
        <taxon>Alphaproteobacteria</taxon>
        <taxon>Rhodobacterales</taxon>
        <taxon>Paracoccaceae</taxon>
        <taxon>Yoonia</taxon>
    </lineage>
</organism>
<evidence type="ECO:0000256" key="1">
    <source>
        <dbReference type="ARBA" id="ARBA00000830"/>
    </source>
</evidence>
<dbReference type="PANTHER" id="PTHR43434:SF1">
    <property type="entry name" value="PHOSPHOGLYCOLATE PHOSPHATASE"/>
    <property type="match status" value="1"/>
</dbReference>
<dbReference type="InterPro" id="IPR023214">
    <property type="entry name" value="HAD_sf"/>
</dbReference>
<dbReference type="GO" id="GO:0008967">
    <property type="term" value="F:phosphoglycolate phosphatase activity"/>
    <property type="evidence" value="ECO:0007669"/>
    <property type="project" value="UniProtKB-EC"/>
</dbReference>
<comment type="pathway">
    <text evidence="2">Organic acid metabolism; glycolate biosynthesis; glycolate from 2-phosphoglycolate: step 1/1.</text>
</comment>
<evidence type="ECO:0000256" key="4">
    <source>
        <dbReference type="ARBA" id="ARBA00013078"/>
    </source>
</evidence>
<dbReference type="NCBIfam" id="TIGR01549">
    <property type="entry name" value="HAD-SF-IA-v1"/>
    <property type="match status" value="1"/>
</dbReference>
<dbReference type="Gene3D" id="1.10.150.240">
    <property type="entry name" value="Putative phosphatase, domain 2"/>
    <property type="match status" value="1"/>
</dbReference>
<dbReference type="NCBIfam" id="TIGR01509">
    <property type="entry name" value="HAD-SF-IA-v3"/>
    <property type="match status" value="1"/>
</dbReference>